<dbReference type="GO" id="GO:0000922">
    <property type="term" value="C:spindle pole"/>
    <property type="evidence" value="ECO:0007669"/>
    <property type="project" value="TreeGrafter"/>
</dbReference>
<evidence type="ECO:0000313" key="6">
    <source>
        <dbReference type="EMBL" id="GIL46151.1"/>
    </source>
</evidence>
<dbReference type="Pfam" id="PF00612">
    <property type="entry name" value="IQ"/>
    <property type="match status" value="2"/>
</dbReference>
<evidence type="ECO:0000313" key="7">
    <source>
        <dbReference type="Proteomes" id="UP000747399"/>
    </source>
</evidence>
<dbReference type="SMART" id="SM00015">
    <property type="entry name" value="IQ"/>
    <property type="match status" value="3"/>
</dbReference>
<proteinExistence type="predicted"/>
<evidence type="ECO:0000256" key="3">
    <source>
        <dbReference type="ARBA" id="ARBA00022737"/>
    </source>
</evidence>
<dbReference type="PANTHER" id="PTHR22706:SF1">
    <property type="entry name" value="ASSEMBLY FACTOR FOR SPINDLE MICROTUBULES"/>
    <property type="match status" value="1"/>
</dbReference>
<keyword evidence="2" id="KW-0963">Cytoplasm</keyword>
<sequence length="850" mass="91587">MRVHGEYEAERMDTMQKAQERLSLHELIRVGLGRQEDLRLLQNVAMQAACLPAASVAQLLREAALREEWRSGREAALLESLRSLGGLLGLGPGGGLSADDGRLLSEQMMALTEMLQQQQQRKRNQAAAAGLKQRAAGPPGPLRSTAIPGRAPGTVLRPAGSAGGASGGVPLNPYLSQLGAKSPRQHAPQPPSQQKQKLLTTMHPHGTQAPQLPRPSTTPAGLMRSAAAGADVAVTSGFSGGSPDTLVQQHQRRRRQGSPAVPSSSMSAASVYGATPAAGGSSTAMVGSQVKMRPRPGSAPDGLRGEAGQAARPRGLEAAAAASTAAVAAAAAAVNSTGVVVGGGPSGDIAQRSSGFRNLLRLQQLLLQGLREHAQDEGEGGALEALNCNVAEGQAFFAECLADALEAAGLPHDAVNLAAPGAVAVARGQAVLSSTARRTPAVSWDKMLRLGQLGLTRSDVSRLDTIRRQQAARVIQRQVRKWLRRRWHQQRLAAARARADAMQRKLRDRAALVIQAWVRGHLARRLKAHLVSEATQEAAKRRHVEAVREVAATRIQRGWRAHRRAVRYAAALAKSEEVHRRQQQWRQQLLQHDDGVRAAKQDQGALTAAKVTETGKEASQWQGREHERAWAGGPGTRPFLSLERAVVVIQSHLRGWLVRRSSALWWARASHSLRERRAAVRAWRQHQRFMTISYGMQAQLLGALVREAQVAEALRADRRRQEAEMRTAFNDWLLQQQRVALSQPLPRGWVPHPHPNEPGRMCFLNTRTGELHALHPVVADLARHAREQHSAAMEALQQRFAGVPAYLAQLHEATAAQAAIALRAIAITYQSAAVPAPLPAGGATRAQASI</sequence>
<feature type="compositionally biased region" description="Low complexity" evidence="5">
    <location>
        <begin position="258"/>
        <end position="284"/>
    </location>
</feature>
<evidence type="ECO:0000256" key="2">
    <source>
        <dbReference type="ARBA" id="ARBA00022490"/>
    </source>
</evidence>
<comment type="caution">
    <text evidence="6">The sequence shown here is derived from an EMBL/GenBank/DDBJ whole genome shotgun (WGS) entry which is preliminary data.</text>
</comment>
<name>A0A8J4AVN7_9CHLO</name>
<feature type="region of interest" description="Disordered" evidence="5">
    <location>
        <begin position="116"/>
        <end position="197"/>
    </location>
</feature>
<comment type="subcellular location">
    <subcellularLocation>
        <location evidence="1">Cytoplasm</location>
    </subcellularLocation>
</comment>
<dbReference type="GO" id="GO:0005737">
    <property type="term" value="C:cytoplasm"/>
    <property type="evidence" value="ECO:0007669"/>
    <property type="project" value="UniProtKB-SubCell"/>
</dbReference>
<organism evidence="6 7">
    <name type="scientific">Volvox africanus</name>
    <dbReference type="NCBI Taxonomy" id="51714"/>
    <lineage>
        <taxon>Eukaryota</taxon>
        <taxon>Viridiplantae</taxon>
        <taxon>Chlorophyta</taxon>
        <taxon>core chlorophytes</taxon>
        <taxon>Chlorophyceae</taxon>
        <taxon>CS clade</taxon>
        <taxon>Chlamydomonadales</taxon>
        <taxon>Volvocaceae</taxon>
        <taxon>Volvox</taxon>
    </lineage>
</organism>
<gene>
    <name evidence="6" type="ORF">Vafri_3200</name>
</gene>
<protein>
    <submittedName>
        <fullName evidence="6">Uncharacterized protein</fullName>
    </submittedName>
</protein>
<dbReference type="GO" id="GO:0000278">
    <property type="term" value="P:mitotic cell cycle"/>
    <property type="evidence" value="ECO:0007669"/>
    <property type="project" value="TreeGrafter"/>
</dbReference>
<evidence type="ECO:0000256" key="1">
    <source>
        <dbReference type="ARBA" id="ARBA00004496"/>
    </source>
</evidence>
<evidence type="ECO:0000256" key="5">
    <source>
        <dbReference type="SAM" id="MobiDB-lite"/>
    </source>
</evidence>
<dbReference type="InterPro" id="IPR000048">
    <property type="entry name" value="IQ_motif_EF-hand-BS"/>
</dbReference>
<keyword evidence="4" id="KW-0112">Calmodulin-binding</keyword>
<dbReference type="Gene3D" id="1.20.5.190">
    <property type="match status" value="1"/>
</dbReference>
<feature type="region of interest" description="Disordered" evidence="5">
    <location>
        <begin position="234"/>
        <end position="311"/>
    </location>
</feature>
<keyword evidence="3" id="KW-0677">Repeat</keyword>
<feature type="compositionally biased region" description="Low complexity" evidence="5">
    <location>
        <begin position="125"/>
        <end position="137"/>
    </location>
</feature>
<dbReference type="GO" id="GO:0007051">
    <property type="term" value="P:spindle organization"/>
    <property type="evidence" value="ECO:0007669"/>
    <property type="project" value="TreeGrafter"/>
</dbReference>
<dbReference type="Proteomes" id="UP000747399">
    <property type="component" value="Unassembled WGS sequence"/>
</dbReference>
<dbReference type="AlphaFoldDB" id="A0A8J4AVN7"/>
<dbReference type="PANTHER" id="PTHR22706">
    <property type="entry name" value="ASSEMBLY FACTOR FOR SPINDLE MICROTUBULES"/>
    <property type="match status" value="1"/>
</dbReference>
<keyword evidence="7" id="KW-1185">Reference proteome</keyword>
<dbReference type="PROSITE" id="PS50096">
    <property type="entry name" value="IQ"/>
    <property type="match status" value="3"/>
</dbReference>
<dbReference type="GO" id="GO:0005516">
    <property type="term" value="F:calmodulin binding"/>
    <property type="evidence" value="ECO:0007669"/>
    <property type="project" value="UniProtKB-KW"/>
</dbReference>
<dbReference type="EMBL" id="BNCO01000003">
    <property type="protein sequence ID" value="GIL46151.1"/>
    <property type="molecule type" value="Genomic_DNA"/>
</dbReference>
<reference evidence="6" key="1">
    <citation type="journal article" date="2021" name="Proc. Natl. Acad. Sci. U.S.A.">
        <title>Three genomes in the algal genus Volvox reveal the fate of a haploid sex-determining region after a transition to homothallism.</title>
        <authorList>
            <person name="Yamamoto K."/>
            <person name="Hamaji T."/>
            <person name="Kawai-Toyooka H."/>
            <person name="Matsuzaki R."/>
            <person name="Takahashi F."/>
            <person name="Nishimura Y."/>
            <person name="Kawachi M."/>
            <person name="Noguchi H."/>
            <person name="Minakuchi Y."/>
            <person name="Umen J.G."/>
            <person name="Toyoda A."/>
            <person name="Nozaki H."/>
        </authorList>
    </citation>
    <scope>NUCLEOTIDE SEQUENCE</scope>
    <source>
        <strain evidence="6">NIES-3780</strain>
    </source>
</reference>
<dbReference type="InterPro" id="IPR051185">
    <property type="entry name" value="ASPM"/>
</dbReference>
<dbReference type="GO" id="GO:0051295">
    <property type="term" value="P:establishment of meiotic spindle localization"/>
    <property type="evidence" value="ECO:0007669"/>
    <property type="project" value="TreeGrafter"/>
</dbReference>
<evidence type="ECO:0000256" key="4">
    <source>
        <dbReference type="ARBA" id="ARBA00022860"/>
    </source>
</evidence>
<accession>A0A8J4AVN7</accession>